<sequence>MVKNKQEERRDVKIILEDANDPDGKEVKDKVKDLIKDQGWKVQGLAKTKTGAILTDPDEPEEVEAEQLAGEAAVADGPPQVSGRVSGGASATDDSGNGADGPGVFQDCLYRVPPHRDEARKTGQGVFRKFLTLPPLLQRRPLR</sequence>
<reference evidence="2" key="1">
    <citation type="submission" date="2021-12" db="EMBL/GenBank/DDBJ databases">
        <authorList>
            <person name="King R."/>
        </authorList>
    </citation>
    <scope>NUCLEOTIDE SEQUENCE</scope>
</reference>
<evidence type="ECO:0000256" key="1">
    <source>
        <dbReference type="SAM" id="MobiDB-lite"/>
    </source>
</evidence>
<feature type="region of interest" description="Disordered" evidence="1">
    <location>
        <begin position="53"/>
        <end position="109"/>
    </location>
</feature>
<protein>
    <submittedName>
        <fullName evidence="2">Uncharacterized protein</fullName>
    </submittedName>
</protein>
<evidence type="ECO:0000313" key="3">
    <source>
        <dbReference type="Proteomes" id="UP001152759"/>
    </source>
</evidence>
<dbReference type="Proteomes" id="UP001152759">
    <property type="component" value="Chromosome 2"/>
</dbReference>
<feature type="compositionally biased region" description="Acidic residues" evidence="1">
    <location>
        <begin position="56"/>
        <end position="65"/>
    </location>
</feature>
<evidence type="ECO:0000313" key="2">
    <source>
        <dbReference type="EMBL" id="CAH0385783.1"/>
    </source>
</evidence>
<dbReference type="EMBL" id="OU963863">
    <property type="protein sequence ID" value="CAH0385783.1"/>
    <property type="molecule type" value="Genomic_DNA"/>
</dbReference>
<name>A0A9P0A7D0_BEMTA</name>
<dbReference type="AlphaFoldDB" id="A0A9P0A7D0"/>
<accession>A0A9P0A7D0</accession>
<keyword evidence="3" id="KW-1185">Reference proteome</keyword>
<gene>
    <name evidence="2" type="ORF">BEMITA_LOCUS4974</name>
</gene>
<proteinExistence type="predicted"/>
<organism evidence="2 3">
    <name type="scientific">Bemisia tabaci</name>
    <name type="common">Sweetpotato whitefly</name>
    <name type="synonym">Aleurodes tabaci</name>
    <dbReference type="NCBI Taxonomy" id="7038"/>
    <lineage>
        <taxon>Eukaryota</taxon>
        <taxon>Metazoa</taxon>
        <taxon>Ecdysozoa</taxon>
        <taxon>Arthropoda</taxon>
        <taxon>Hexapoda</taxon>
        <taxon>Insecta</taxon>
        <taxon>Pterygota</taxon>
        <taxon>Neoptera</taxon>
        <taxon>Paraneoptera</taxon>
        <taxon>Hemiptera</taxon>
        <taxon>Sternorrhyncha</taxon>
        <taxon>Aleyrodoidea</taxon>
        <taxon>Aleyrodidae</taxon>
        <taxon>Aleyrodinae</taxon>
        <taxon>Bemisia</taxon>
    </lineage>
</organism>